<dbReference type="AlphaFoldDB" id="A0A9N9YW16"/>
<keyword evidence="3" id="KW-1185">Reference proteome</keyword>
<evidence type="ECO:0000313" key="3">
    <source>
        <dbReference type="Proteomes" id="UP000775872"/>
    </source>
</evidence>
<sequence>MSIGEPIVVGREVAPPLWACNFWELIGRKKALDVREGTWLRLAILRVRPSPLTLERDVRFHDATESLTFGDVATDPETTDPAAVTAVPGRDVPLPIADVRPWASISLRSSLILEDKALGASDLLEGGTGNPPPSLPVGDVDGDMAEDFESSGGVWSSMT</sequence>
<dbReference type="Proteomes" id="UP000775872">
    <property type="component" value="Unassembled WGS sequence"/>
</dbReference>
<dbReference type="EMBL" id="CABFOC020000002">
    <property type="protein sequence ID" value="CAH0040143.1"/>
    <property type="molecule type" value="Genomic_DNA"/>
</dbReference>
<comment type="caution">
    <text evidence="2">The sequence shown here is derived from an EMBL/GenBank/DDBJ whole genome shotgun (WGS) entry which is preliminary data.</text>
</comment>
<feature type="region of interest" description="Disordered" evidence="1">
    <location>
        <begin position="123"/>
        <end position="159"/>
    </location>
</feature>
<proteinExistence type="predicted"/>
<reference evidence="2" key="1">
    <citation type="submission" date="2021-10" db="EMBL/GenBank/DDBJ databases">
        <authorList>
            <person name="Piombo E."/>
        </authorList>
    </citation>
    <scope>NUCLEOTIDE SEQUENCE</scope>
</reference>
<protein>
    <submittedName>
        <fullName evidence="2">Uncharacterized protein</fullName>
    </submittedName>
</protein>
<evidence type="ECO:0000313" key="2">
    <source>
        <dbReference type="EMBL" id="CAH0040143.1"/>
    </source>
</evidence>
<feature type="compositionally biased region" description="Acidic residues" evidence="1">
    <location>
        <begin position="140"/>
        <end position="149"/>
    </location>
</feature>
<accession>A0A9N9YW16</accession>
<evidence type="ECO:0000256" key="1">
    <source>
        <dbReference type="SAM" id="MobiDB-lite"/>
    </source>
</evidence>
<name>A0A9N9YW16_9HYPO</name>
<gene>
    <name evidence="2" type="ORF">CSOL1703_00003828</name>
</gene>
<organism evidence="2 3">
    <name type="scientific">Clonostachys solani</name>
    <dbReference type="NCBI Taxonomy" id="160281"/>
    <lineage>
        <taxon>Eukaryota</taxon>
        <taxon>Fungi</taxon>
        <taxon>Dikarya</taxon>
        <taxon>Ascomycota</taxon>
        <taxon>Pezizomycotina</taxon>
        <taxon>Sordariomycetes</taxon>
        <taxon>Hypocreomycetidae</taxon>
        <taxon>Hypocreales</taxon>
        <taxon>Bionectriaceae</taxon>
        <taxon>Clonostachys</taxon>
    </lineage>
</organism>